<evidence type="ECO:0008006" key="3">
    <source>
        <dbReference type="Google" id="ProtNLM"/>
    </source>
</evidence>
<dbReference type="EMBL" id="LVYK01000037">
    <property type="protein sequence ID" value="RAS75215.1"/>
    <property type="molecule type" value="Genomic_DNA"/>
</dbReference>
<sequence length="70" mass="7967">MEHPEITQINRTGYPNMVEQSEHAGVDYFGTELLAGDDIVEDPATGEVVLKEDLERYLAEVYEFKFSEAE</sequence>
<name>A0AAX1Q5P6_9BACI</name>
<organism evidence="1 2">
    <name type="scientific">Priestia endophytica</name>
    <dbReference type="NCBI Taxonomy" id="135735"/>
    <lineage>
        <taxon>Bacteria</taxon>
        <taxon>Bacillati</taxon>
        <taxon>Bacillota</taxon>
        <taxon>Bacilli</taxon>
        <taxon>Bacillales</taxon>
        <taxon>Bacillaceae</taxon>
        <taxon>Priestia</taxon>
    </lineage>
</organism>
<dbReference type="SUPFAM" id="SSF160713">
    <property type="entry name" value="YqaI-like"/>
    <property type="match status" value="1"/>
</dbReference>
<evidence type="ECO:0000313" key="1">
    <source>
        <dbReference type="EMBL" id="RAS75215.1"/>
    </source>
</evidence>
<dbReference type="Proteomes" id="UP000250174">
    <property type="component" value="Unassembled WGS sequence"/>
</dbReference>
<protein>
    <recommendedName>
        <fullName evidence="3">YqaI-like protein</fullName>
    </recommendedName>
</protein>
<dbReference type="InterPro" id="IPR018474">
    <property type="entry name" value="Uncharacterised_Yqai"/>
</dbReference>
<comment type="caution">
    <text evidence="1">The sequence shown here is derived from an EMBL/GenBank/DDBJ whole genome shotgun (WGS) entry which is preliminary data.</text>
</comment>
<dbReference type="Pfam" id="PF09466">
    <property type="entry name" value="Yqai"/>
    <property type="match status" value="1"/>
</dbReference>
<gene>
    <name evidence="1" type="ORF">A3864_16240</name>
</gene>
<dbReference type="InterPro" id="IPR023118">
    <property type="entry name" value="YqaI_dom_sf"/>
</dbReference>
<dbReference type="RefSeq" id="WP_113765820.1">
    <property type="nucleotide sequence ID" value="NZ_LVYK01000037.1"/>
</dbReference>
<dbReference type="Gene3D" id="3.30.40.30">
    <property type="entry name" value="YqaI domain"/>
    <property type="match status" value="1"/>
</dbReference>
<accession>A0AAX1Q5P6</accession>
<evidence type="ECO:0000313" key="2">
    <source>
        <dbReference type="Proteomes" id="UP000250174"/>
    </source>
</evidence>
<proteinExistence type="predicted"/>
<reference evidence="1 2" key="1">
    <citation type="submission" date="2016-03" db="EMBL/GenBank/DDBJ databases">
        <title>Comparison of Bacillus endophyticus and B. anthracis characteristics using whole genome sequence analysis and microbiological techniques.</title>
        <authorList>
            <person name="Lekota K.E."/>
            <person name="Mafofo J."/>
            <person name="Rees J."/>
            <person name="Muchadeyi F.C."/>
            <person name="Madoroba E."/>
            <person name="Van Heerden H."/>
        </authorList>
    </citation>
    <scope>NUCLEOTIDE SEQUENCE [LARGE SCALE GENOMIC DNA]</scope>
    <source>
        <strain evidence="1 2">3631_10C</strain>
    </source>
</reference>
<dbReference type="AlphaFoldDB" id="A0AAX1Q5P6"/>